<dbReference type="FunFam" id="1.10.287.1080:FF:000001">
    <property type="entry name" value="Nucleoside triphosphate pyrophosphohydrolase"/>
    <property type="match status" value="1"/>
</dbReference>
<dbReference type="GO" id="GO:0046047">
    <property type="term" value="P:TTP catabolic process"/>
    <property type="evidence" value="ECO:0007669"/>
    <property type="project" value="TreeGrafter"/>
</dbReference>
<dbReference type="GO" id="GO:0006203">
    <property type="term" value="P:dGTP catabolic process"/>
    <property type="evidence" value="ECO:0007669"/>
    <property type="project" value="TreeGrafter"/>
</dbReference>
<name>A0A383CBX8_9ZZZZ</name>
<dbReference type="GO" id="GO:0046052">
    <property type="term" value="P:UTP catabolic process"/>
    <property type="evidence" value="ECO:0007669"/>
    <property type="project" value="TreeGrafter"/>
</dbReference>
<evidence type="ECO:0000313" key="2">
    <source>
        <dbReference type="EMBL" id="SVE29098.1"/>
    </source>
</evidence>
<reference evidence="2" key="1">
    <citation type="submission" date="2018-05" db="EMBL/GenBank/DDBJ databases">
        <authorList>
            <person name="Lanie J.A."/>
            <person name="Ng W.-L."/>
            <person name="Kazmierczak K.M."/>
            <person name="Andrzejewski T.M."/>
            <person name="Davidsen T.M."/>
            <person name="Wayne K.J."/>
            <person name="Tettelin H."/>
            <person name="Glass J.I."/>
            <person name="Rusch D."/>
            <person name="Podicherti R."/>
            <person name="Tsui H.-C.T."/>
            <person name="Winkler M.E."/>
        </authorList>
    </citation>
    <scope>NUCLEOTIDE SEQUENCE</scope>
</reference>
<dbReference type="InterPro" id="IPR048015">
    <property type="entry name" value="NTP-PPase_MazG-like_N"/>
</dbReference>
<accession>A0A383CBX8</accession>
<proteinExistence type="predicted"/>
<feature type="domain" description="NTP pyrophosphohydrolase MazG-like" evidence="1">
    <location>
        <begin position="34"/>
        <end position="107"/>
    </location>
</feature>
<sequence length="191" mass="21964">MSTKNKQISSAYIELLEVLRKLRSPDGCPWDQKQTSESLIPYLLEETYEIIESIEEGDTETLKEELGDLTLHIIFQAELAREAGQFDMADSLKHITKKLIQRHPHVFEQHGENKSVGDINHSWEVAKQKEKQRDNILDGVPKSLPALVRARRIQEKAANVGFDWKESSPILDKVEEEFSELKEAMNLQNPE</sequence>
<dbReference type="Gene3D" id="1.10.287.1080">
    <property type="entry name" value="MazG-like"/>
    <property type="match status" value="2"/>
</dbReference>
<dbReference type="GO" id="GO:0047429">
    <property type="term" value="F:nucleoside triphosphate diphosphatase activity"/>
    <property type="evidence" value="ECO:0007669"/>
    <property type="project" value="TreeGrafter"/>
</dbReference>
<dbReference type="GO" id="GO:0046081">
    <property type="term" value="P:dUTP catabolic process"/>
    <property type="evidence" value="ECO:0007669"/>
    <property type="project" value="TreeGrafter"/>
</dbReference>
<dbReference type="GO" id="GO:0046061">
    <property type="term" value="P:dATP catabolic process"/>
    <property type="evidence" value="ECO:0007669"/>
    <property type="project" value="TreeGrafter"/>
</dbReference>
<dbReference type="PANTHER" id="PTHR30522:SF0">
    <property type="entry name" value="NUCLEOSIDE TRIPHOSPHATE PYROPHOSPHOHYDROLASE"/>
    <property type="match status" value="1"/>
</dbReference>
<dbReference type="InterPro" id="IPR011551">
    <property type="entry name" value="NTP_PyrPHydrolase_MazG"/>
</dbReference>
<dbReference type="AlphaFoldDB" id="A0A383CBX8"/>
<organism evidence="2">
    <name type="scientific">marine metagenome</name>
    <dbReference type="NCBI Taxonomy" id="408172"/>
    <lineage>
        <taxon>unclassified sequences</taxon>
        <taxon>metagenomes</taxon>
        <taxon>ecological metagenomes</taxon>
    </lineage>
</organism>
<dbReference type="EMBL" id="UINC01207132">
    <property type="protein sequence ID" value="SVE29098.1"/>
    <property type="molecule type" value="Genomic_DNA"/>
</dbReference>
<dbReference type="SUPFAM" id="SSF101386">
    <property type="entry name" value="all-alpha NTP pyrophosphatases"/>
    <property type="match status" value="2"/>
</dbReference>
<evidence type="ECO:0000259" key="1">
    <source>
        <dbReference type="Pfam" id="PF03819"/>
    </source>
</evidence>
<dbReference type="GO" id="GO:0046076">
    <property type="term" value="P:dTTP catabolic process"/>
    <property type="evidence" value="ECO:0007669"/>
    <property type="project" value="TreeGrafter"/>
</dbReference>
<gene>
    <name evidence="2" type="ORF">METZ01_LOCUS481952</name>
</gene>
<feature type="non-terminal residue" evidence="2">
    <location>
        <position position="191"/>
    </location>
</feature>
<dbReference type="Pfam" id="PF03819">
    <property type="entry name" value="MazG"/>
    <property type="match status" value="1"/>
</dbReference>
<dbReference type="CDD" id="cd11528">
    <property type="entry name" value="NTP-PPase_MazG_Nterm"/>
    <property type="match status" value="1"/>
</dbReference>
<dbReference type="GO" id="GO:0006950">
    <property type="term" value="P:response to stress"/>
    <property type="evidence" value="ECO:0007669"/>
    <property type="project" value="UniProtKB-ARBA"/>
</dbReference>
<dbReference type="NCBIfam" id="TIGR00444">
    <property type="entry name" value="mazG"/>
    <property type="match status" value="1"/>
</dbReference>
<protein>
    <recommendedName>
        <fullName evidence="1">NTP pyrophosphohydrolase MazG-like domain-containing protein</fullName>
    </recommendedName>
</protein>
<dbReference type="PANTHER" id="PTHR30522">
    <property type="entry name" value="NUCLEOSIDE TRIPHOSPHATE PYROPHOSPHOHYDROLASE"/>
    <property type="match status" value="1"/>
</dbReference>
<dbReference type="NCBIfam" id="NF007113">
    <property type="entry name" value="PRK09562.1"/>
    <property type="match status" value="1"/>
</dbReference>
<dbReference type="InterPro" id="IPR004518">
    <property type="entry name" value="MazG-like_dom"/>
</dbReference>